<feature type="region of interest" description="Disordered" evidence="6">
    <location>
        <begin position="414"/>
        <end position="446"/>
    </location>
</feature>
<reference evidence="8 9" key="1">
    <citation type="submission" date="2016-12" db="EMBL/GenBank/DDBJ databases">
        <authorList>
            <person name="Song W.-J."/>
            <person name="Kurnit D.M."/>
        </authorList>
    </citation>
    <scope>NUCLEOTIDE SEQUENCE [LARGE SCALE GENOMIC DNA]</scope>
    <source>
        <strain evidence="8 9">DSM 30827</strain>
    </source>
</reference>
<keyword evidence="3 8" id="KW-0378">Hydrolase</keyword>
<evidence type="ECO:0000313" key="8">
    <source>
        <dbReference type="EMBL" id="AQQ15269.1"/>
    </source>
</evidence>
<dbReference type="SUPFAM" id="SSF54001">
    <property type="entry name" value="Cysteine proteinases"/>
    <property type="match status" value="1"/>
</dbReference>
<comment type="similarity">
    <text evidence="1">Belongs to the peptidase C40 family.</text>
</comment>
<gene>
    <name evidence="8" type="primary">ripA</name>
    <name evidence="8" type="ORF">CGLAU_06535</name>
</gene>
<dbReference type="InterPro" id="IPR038765">
    <property type="entry name" value="Papain-like_cys_pep_sf"/>
</dbReference>
<protein>
    <submittedName>
        <fullName evidence="8">Peptidoglycan endopeptidase RipA</fullName>
        <ecNumber evidence="8">3.4.-.-</ecNumber>
    </submittedName>
</protein>
<feature type="compositionally biased region" description="Low complexity" evidence="6">
    <location>
        <begin position="431"/>
        <end position="446"/>
    </location>
</feature>
<feature type="coiled-coil region" evidence="5">
    <location>
        <begin position="154"/>
        <end position="184"/>
    </location>
</feature>
<keyword evidence="4" id="KW-0788">Thiol protease</keyword>
<accession>A0A1Q2HWQ5</accession>
<evidence type="ECO:0000256" key="4">
    <source>
        <dbReference type="ARBA" id="ARBA00022807"/>
    </source>
</evidence>
<dbReference type="PROSITE" id="PS51935">
    <property type="entry name" value="NLPC_P60"/>
    <property type="match status" value="1"/>
</dbReference>
<dbReference type="InterPro" id="IPR000064">
    <property type="entry name" value="NLP_P60_dom"/>
</dbReference>
<feature type="domain" description="NlpC/P60" evidence="7">
    <location>
        <begin position="485"/>
        <end position="614"/>
    </location>
</feature>
<dbReference type="EMBL" id="CP019688">
    <property type="protein sequence ID" value="AQQ15269.1"/>
    <property type="molecule type" value="Genomic_DNA"/>
</dbReference>
<dbReference type="AlphaFoldDB" id="A0A1Q2HWQ5"/>
<feature type="compositionally biased region" description="Polar residues" evidence="6">
    <location>
        <begin position="370"/>
        <end position="379"/>
    </location>
</feature>
<dbReference type="Gene3D" id="3.90.1720.10">
    <property type="entry name" value="endopeptidase domain like (from Nostoc punctiforme)"/>
    <property type="match status" value="1"/>
</dbReference>
<dbReference type="Pfam" id="PF00877">
    <property type="entry name" value="NLPC_P60"/>
    <property type="match status" value="1"/>
</dbReference>
<dbReference type="PANTHER" id="PTHR47359">
    <property type="entry name" value="PEPTIDOGLYCAN DL-ENDOPEPTIDASE CWLO"/>
    <property type="match status" value="1"/>
</dbReference>
<dbReference type="KEGG" id="cgv:CGLAU_06535"/>
<evidence type="ECO:0000313" key="9">
    <source>
        <dbReference type="Proteomes" id="UP000217209"/>
    </source>
</evidence>
<evidence type="ECO:0000256" key="6">
    <source>
        <dbReference type="SAM" id="MobiDB-lite"/>
    </source>
</evidence>
<keyword evidence="9" id="KW-1185">Reference proteome</keyword>
<dbReference type="Proteomes" id="UP000217209">
    <property type="component" value="Chromosome"/>
</dbReference>
<evidence type="ECO:0000259" key="7">
    <source>
        <dbReference type="PROSITE" id="PS51935"/>
    </source>
</evidence>
<evidence type="ECO:0000256" key="2">
    <source>
        <dbReference type="ARBA" id="ARBA00022670"/>
    </source>
</evidence>
<sequence precursor="true">MVNLFRDARRPRLRLTAGAVACSTTIVLSSSLFTPVAGGDETPSAAALASAVAKAQADVDALQLDMGALQERVNRAFVDLRDAQARAEQARRGADAAAERLKAAQEAVDAARADLESFSRSQYRGSGSARISALADDASQKDALDRAQYIRSGMAEKRAALEEVERARTEAANEESTAREALELAEAAAEAAVRAETDARSLLDSSSEALGQRSTELETAETALYNAEASLAEVRPESAPVEEAVDKETGDKEIVDKEIVDEETVETAPVTIDPASIEQDVIEEVTDRVAELAPEAPAADEETVAEAIATAYAAEGATPGLEIPEHIIAQAASIVAATVLVGASQLPHATFEDPYASPLTGVGSSDRGATRSTSRGVSENYSTGEIVTAFAGGLQNGMGLASESPADALANVQAQLSDRSRNEQSASPSRVETPATTQAAEAADAAEVVEVSPSVVSVLPEVETPESKTEDVKEVVAKVASTANAAQVETVIARAEAMVGTPYVWGGGDANGPTTGLNGGSVKGFDCSGLVLYAFAAAGISLPHYTGYQYQRGTKIDPSQAQRGDLLFWGPGGSQHVAIYLGDGMMIEAPQSGQNVSIVPVRWSNMSEHAVRLL</sequence>
<name>A0A1Q2HWQ5_9CORY</name>
<dbReference type="InterPro" id="IPR051794">
    <property type="entry name" value="PG_Endopeptidase_C40"/>
</dbReference>
<dbReference type="EC" id="3.4.-.-" evidence="8"/>
<evidence type="ECO:0000256" key="3">
    <source>
        <dbReference type="ARBA" id="ARBA00022801"/>
    </source>
</evidence>
<feature type="region of interest" description="Disordered" evidence="6">
    <location>
        <begin position="353"/>
        <end position="379"/>
    </location>
</feature>
<organism evidence="8 9">
    <name type="scientific">Corynebacterium glaucum</name>
    <dbReference type="NCBI Taxonomy" id="187491"/>
    <lineage>
        <taxon>Bacteria</taxon>
        <taxon>Bacillati</taxon>
        <taxon>Actinomycetota</taxon>
        <taxon>Actinomycetes</taxon>
        <taxon>Mycobacteriales</taxon>
        <taxon>Corynebacteriaceae</taxon>
        <taxon>Corynebacterium</taxon>
    </lineage>
</organism>
<feature type="coiled-coil region" evidence="5">
    <location>
        <begin position="52"/>
        <end position="121"/>
    </location>
</feature>
<dbReference type="PANTHER" id="PTHR47359:SF3">
    <property type="entry name" value="NLP_P60 DOMAIN-CONTAINING PROTEIN-RELATED"/>
    <property type="match status" value="1"/>
</dbReference>
<evidence type="ECO:0000256" key="1">
    <source>
        <dbReference type="ARBA" id="ARBA00007074"/>
    </source>
</evidence>
<dbReference type="GO" id="GO:0006508">
    <property type="term" value="P:proteolysis"/>
    <property type="evidence" value="ECO:0007669"/>
    <property type="project" value="UniProtKB-KW"/>
</dbReference>
<proteinExistence type="inferred from homology"/>
<evidence type="ECO:0000256" key="5">
    <source>
        <dbReference type="SAM" id="Coils"/>
    </source>
</evidence>
<keyword evidence="2" id="KW-0645">Protease</keyword>
<feature type="compositionally biased region" description="Polar residues" evidence="6">
    <location>
        <begin position="414"/>
        <end position="430"/>
    </location>
</feature>
<dbReference type="GO" id="GO:0008234">
    <property type="term" value="F:cysteine-type peptidase activity"/>
    <property type="evidence" value="ECO:0007669"/>
    <property type="project" value="UniProtKB-KW"/>
</dbReference>
<keyword evidence="5" id="KW-0175">Coiled coil</keyword>